<sequence>MEIITATYSFSLVSISVMMAILASYVSFDLVGITWQEKSKQNYFLWLLLSASVLGTGIWTMHFIGMYAFKLPMLVHYEVSLTVLSLLLPIAGSLIGMYIIHYCHRPSYNITAALIMGSSIAAMHYLGMAAFHTTAIMSHNLNLVLISIIIALVASWLAIQIFVTAHLKKVKIHLLTRLIIAIIMGAAISSMHYISMEAISFYQPSALPENNSDFHSGEWFIQGESVFNLVIFTSTLLLVSALFLSQLKQAMKKQLQEQLGLIKVSEQQLRQLIENAPDGFFIHDLEGNFIDVNKSAYTSLGYSKQELLEKSLFEVEVSLTRNEFKEGIAPLLSEGQAMVVDGLHRRKDGSEFPVTVNIQAFQKAGEVFVFALVRDMTEKQKVQDYMQKLAMTDELTGLANRRSFMEKLNKYLYEAYKTNTPFAVAILDIDHFKQINDTFGHDIGDLALEQFAQHTKDFFRQEDTVARLGGEEFAVILPNCSIEKALQLTDDFRQLVEQYALHFEERSLQFTISIGLSYIQTEDTSLDATQILKQADRALYSAKESGRNKVVLFDNEQDSLIADSPETLSKTQ</sequence>
<dbReference type="Gene3D" id="3.30.450.20">
    <property type="entry name" value="PAS domain"/>
    <property type="match status" value="1"/>
</dbReference>
<feature type="transmembrane region" description="Helical" evidence="2">
    <location>
        <begin position="143"/>
        <end position="163"/>
    </location>
</feature>
<name>A0A4P9K7A2_9GAMM</name>
<feature type="domain" description="GGDEF" evidence="4">
    <location>
        <begin position="420"/>
        <end position="555"/>
    </location>
</feature>
<dbReference type="NCBIfam" id="TIGR00229">
    <property type="entry name" value="sensory_box"/>
    <property type="match status" value="1"/>
</dbReference>
<dbReference type="NCBIfam" id="TIGR00254">
    <property type="entry name" value="GGDEF"/>
    <property type="match status" value="1"/>
</dbReference>
<dbReference type="GO" id="GO:0003824">
    <property type="term" value="F:catalytic activity"/>
    <property type="evidence" value="ECO:0007669"/>
    <property type="project" value="UniProtKB-ARBA"/>
</dbReference>
<feature type="transmembrane region" description="Helical" evidence="2">
    <location>
        <begin position="226"/>
        <end position="244"/>
    </location>
</feature>
<dbReference type="Proteomes" id="UP000304864">
    <property type="component" value="Chromosome"/>
</dbReference>
<dbReference type="PROSITE" id="PS50112">
    <property type="entry name" value="PAS"/>
    <property type="match status" value="1"/>
</dbReference>
<gene>
    <name evidence="6" type="ORF">FE785_06705</name>
</gene>
<dbReference type="CDD" id="cd01949">
    <property type="entry name" value="GGDEF"/>
    <property type="match status" value="1"/>
</dbReference>
<accession>A0A4P9K7A2</accession>
<dbReference type="PANTHER" id="PTHR44757:SF2">
    <property type="entry name" value="BIOFILM ARCHITECTURE MAINTENANCE PROTEIN MBAA"/>
    <property type="match status" value="1"/>
</dbReference>
<keyword evidence="2" id="KW-1133">Transmembrane helix</keyword>
<dbReference type="AlphaFoldDB" id="A0A4P9K7A2"/>
<feature type="transmembrane region" description="Helical" evidence="2">
    <location>
        <begin position="6"/>
        <end position="31"/>
    </location>
</feature>
<evidence type="ECO:0000313" key="7">
    <source>
        <dbReference type="Proteomes" id="UP000304864"/>
    </source>
</evidence>
<dbReference type="KEGG" id="thig:FE785_06705"/>
<dbReference type="InterPro" id="IPR035965">
    <property type="entry name" value="PAS-like_dom_sf"/>
</dbReference>
<dbReference type="OrthoDB" id="73375at2"/>
<dbReference type="InterPro" id="IPR005330">
    <property type="entry name" value="MHYT_dom"/>
</dbReference>
<comment type="cofactor">
    <cofactor evidence="1">
        <name>Mg(2+)</name>
        <dbReference type="ChEBI" id="CHEBI:18420"/>
    </cofactor>
</comment>
<keyword evidence="2" id="KW-0812">Transmembrane</keyword>
<dbReference type="Pfam" id="PF00990">
    <property type="entry name" value="GGDEF"/>
    <property type="match status" value="1"/>
</dbReference>
<dbReference type="SUPFAM" id="SSF55073">
    <property type="entry name" value="Nucleotide cyclase"/>
    <property type="match status" value="1"/>
</dbReference>
<reference evidence="6 7" key="1">
    <citation type="submission" date="2019-05" db="EMBL/GenBank/DDBJ databases">
        <title>Thiomicrorhabdus sediminis sp. nov, a novel sulfur-oxidizing bacterium isolated from coastal sediment.</title>
        <authorList>
            <person name="Liu X."/>
        </authorList>
    </citation>
    <scope>NUCLEOTIDE SEQUENCE [LARGE SCALE GENOMIC DNA]</scope>
    <source>
        <strain evidence="6 7">G1</strain>
    </source>
</reference>
<dbReference type="InterPro" id="IPR029787">
    <property type="entry name" value="Nucleotide_cyclase"/>
</dbReference>
<dbReference type="PROSITE" id="PS50887">
    <property type="entry name" value="GGDEF"/>
    <property type="match status" value="1"/>
</dbReference>
<keyword evidence="7" id="KW-1185">Reference proteome</keyword>
<dbReference type="InterPro" id="IPR000160">
    <property type="entry name" value="GGDEF_dom"/>
</dbReference>
<proteinExistence type="predicted"/>
<evidence type="ECO:0000259" key="4">
    <source>
        <dbReference type="PROSITE" id="PS50887"/>
    </source>
</evidence>
<evidence type="ECO:0000256" key="2">
    <source>
        <dbReference type="PROSITE-ProRule" id="PRU00244"/>
    </source>
</evidence>
<dbReference type="SUPFAM" id="SSF55785">
    <property type="entry name" value="PYP-like sensor domain (PAS domain)"/>
    <property type="match status" value="1"/>
</dbReference>
<feature type="transmembrane region" description="Helical" evidence="2">
    <location>
        <begin position="81"/>
        <end position="100"/>
    </location>
</feature>
<dbReference type="SMART" id="SM00091">
    <property type="entry name" value="PAS"/>
    <property type="match status" value="1"/>
</dbReference>
<dbReference type="GO" id="GO:0016020">
    <property type="term" value="C:membrane"/>
    <property type="evidence" value="ECO:0007669"/>
    <property type="project" value="UniProtKB-UniRule"/>
</dbReference>
<dbReference type="RefSeq" id="WP_138565015.1">
    <property type="nucleotide sequence ID" value="NZ_CP040602.1"/>
</dbReference>
<dbReference type="InterPro" id="IPR000014">
    <property type="entry name" value="PAS"/>
</dbReference>
<keyword evidence="2" id="KW-0472">Membrane</keyword>
<protein>
    <submittedName>
        <fullName evidence="6">Diguanylate cyclase</fullName>
    </submittedName>
</protein>
<organism evidence="6 7">
    <name type="scientific">Thiomicrorhabdus sediminis</name>
    <dbReference type="NCBI Taxonomy" id="2580412"/>
    <lineage>
        <taxon>Bacteria</taxon>
        <taxon>Pseudomonadati</taxon>
        <taxon>Pseudomonadota</taxon>
        <taxon>Gammaproteobacteria</taxon>
        <taxon>Thiotrichales</taxon>
        <taxon>Piscirickettsiaceae</taxon>
        <taxon>Thiomicrorhabdus</taxon>
    </lineage>
</organism>
<evidence type="ECO:0000313" key="6">
    <source>
        <dbReference type="EMBL" id="QCU90340.1"/>
    </source>
</evidence>
<dbReference type="PANTHER" id="PTHR44757">
    <property type="entry name" value="DIGUANYLATE CYCLASE DGCP"/>
    <property type="match status" value="1"/>
</dbReference>
<dbReference type="PROSITE" id="PS50924">
    <property type="entry name" value="MHYT"/>
    <property type="match status" value="1"/>
</dbReference>
<dbReference type="CDD" id="cd00130">
    <property type="entry name" value="PAS"/>
    <property type="match status" value="1"/>
</dbReference>
<dbReference type="InterPro" id="IPR052155">
    <property type="entry name" value="Biofilm_reg_signaling"/>
</dbReference>
<dbReference type="Gene3D" id="3.30.70.270">
    <property type="match status" value="1"/>
</dbReference>
<evidence type="ECO:0000256" key="1">
    <source>
        <dbReference type="ARBA" id="ARBA00001946"/>
    </source>
</evidence>
<dbReference type="SMART" id="SM00267">
    <property type="entry name" value="GGDEF"/>
    <property type="match status" value="1"/>
</dbReference>
<dbReference type="FunFam" id="3.30.70.270:FF:000001">
    <property type="entry name" value="Diguanylate cyclase domain protein"/>
    <property type="match status" value="1"/>
</dbReference>
<dbReference type="InterPro" id="IPR043128">
    <property type="entry name" value="Rev_trsase/Diguanyl_cyclase"/>
</dbReference>
<dbReference type="EMBL" id="CP040602">
    <property type="protein sequence ID" value="QCU90340.1"/>
    <property type="molecule type" value="Genomic_DNA"/>
</dbReference>
<feature type="transmembrane region" description="Helical" evidence="2">
    <location>
        <begin position="112"/>
        <end position="131"/>
    </location>
</feature>
<evidence type="ECO:0000259" key="5">
    <source>
        <dbReference type="PROSITE" id="PS50924"/>
    </source>
</evidence>
<evidence type="ECO:0000259" key="3">
    <source>
        <dbReference type="PROSITE" id="PS50112"/>
    </source>
</evidence>
<feature type="transmembrane region" description="Helical" evidence="2">
    <location>
        <begin position="175"/>
        <end position="194"/>
    </location>
</feature>
<feature type="domain" description="PAS" evidence="3">
    <location>
        <begin position="265"/>
        <end position="335"/>
    </location>
</feature>
<dbReference type="Pfam" id="PF13426">
    <property type="entry name" value="PAS_9"/>
    <property type="match status" value="1"/>
</dbReference>
<feature type="transmembrane region" description="Helical" evidence="2">
    <location>
        <begin position="43"/>
        <end position="69"/>
    </location>
</feature>
<feature type="domain" description="MHYT" evidence="5">
    <location>
        <begin position="8"/>
        <end position="202"/>
    </location>
</feature>
<dbReference type="Pfam" id="PF03707">
    <property type="entry name" value="MHYT"/>
    <property type="match status" value="2"/>
</dbReference>